<reference evidence="2" key="1">
    <citation type="submission" date="2020-11" db="EMBL/GenBank/DDBJ databases">
        <authorList>
            <person name="Tran Van P."/>
        </authorList>
    </citation>
    <scope>NUCLEOTIDE SEQUENCE</scope>
</reference>
<feature type="region of interest" description="Disordered" evidence="1">
    <location>
        <begin position="45"/>
        <end position="64"/>
    </location>
</feature>
<sequence length="402" mass="44251">MAEGYKKPSKEQLETAEYIAAMNARSAALNECDSLSIHRGLDDIERPNFSRSTSSTISRLFGRGKPEGEGLLAASNDLEDLDIVIDFSGLGGREKEQNQIETTLKEIAAEQKSILDLRSGKTTSIPGSPSSGTSPGSQRDSPDRPRTPPVNPELAFQNESAITPSKLRTRSPAVSPVKTVIFRWDADDTMEEPNNRQLLRAIQELSQTFEDRIRNVEVAVNIPAVELEEMNPHLRGGRVENHLGTPPPVHPTEIQTSISPSSMVELNTTSALANYATEADVLATASTGGFWEDDPEEIVKKKVNELKHKFHYGRQLQIKHLPRDVIEELEDTSKDPKDSVCNGGGAGLGLEFHRVRGVLALLVTTQTRTGQEASPLCLRDVSRPVILEECLLVGPLDNFWRF</sequence>
<evidence type="ECO:0000313" key="2">
    <source>
        <dbReference type="EMBL" id="CAD7395646.1"/>
    </source>
</evidence>
<accession>A0A7R9GTJ9</accession>
<gene>
    <name evidence="2" type="ORF">TPSB3V08_LOCUS264</name>
</gene>
<proteinExistence type="predicted"/>
<feature type="compositionally biased region" description="Polar residues" evidence="1">
    <location>
        <begin position="49"/>
        <end position="58"/>
    </location>
</feature>
<organism evidence="2">
    <name type="scientific">Timema poppense</name>
    <name type="common">Walking stick</name>
    <dbReference type="NCBI Taxonomy" id="170557"/>
    <lineage>
        <taxon>Eukaryota</taxon>
        <taxon>Metazoa</taxon>
        <taxon>Ecdysozoa</taxon>
        <taxon>Arthropoda</taxon>
        <taxon>Hexapoda</taxon>
        <taxon>Insecta</taxon>
        <taxon>Pterygota</taxon>
        <taxon>Neoptera</taxon>
        <taxon>Polyneoptera</taxon>
        <taxon>Phasmatodea</taxon>
        <taxon>Timematodea</taxon>
        <taxon>Timematoidea</taxon>
        <taxon>Timematidae</taxon>
        <taxon>Timema</taxon>
    </lineage>
</organism>
<evidence type="ECO:0000256" key="1">
    <source>
        <dbReference type="SAM" id="MobiDB-lite"/>
    </source>
</evidence>
<feature type="compositionally biased region" description="Low complexity" evidence="1">
    <location>
        <begin position="120"/>
        <end position="137"/>
    </location>
</feature>
<dbReference type="EMBL" id="OD000082">
    <property type="protein sequence ID" value="CAD7395646.1"/>
    <property type="molecule type" value="Genomic_DNA"/>
</dbReference>
<protein>
    <submittedName>
        <fullName evidence="2">Uncharacterized protein</fullName>
    </submittedName>
</protein>
<dbReference type="AlphaFoldDB" id="A0A7R9GTJ9"/>
<name>A0A7R9GTJ9_TIMPO</name>
<feature type="region of interest" description="Disordered" evidence="1">
    <location>
        <begin position="118"/>
        <end position="158"/>
    </location>
</feature>